<dbReference type="InterPro" id="IPR042635">
    <property type="entry name" value="MEGF10/SREC1/2-like"/>
</dbReference>
<gene>
    <name evidence="6" type="primary">LOC111108398</name>
</gene>
<accession>A0A8B8B964</accession>
<sequence>METMMLQILLGCFFIKPVASISLPNIALGKYANMTKTYSSITGAEKALDGLKSDLSVNGGQCAITGSGLKTATWRVDLRDISSIDHMTIYYRTENLPWETTIFRATFLGFYIYVSNTTNRNDGQLCFHDNGYFTVSTIPAVLTLNCSLHGRYVIYYNERIDGQPNGYSIDAEINLCEFEINGCQQSSYGENCMSSCPVNCLDNLCELVTGNCFQCDEGYKGPRCDMDCDGGTYGQVCGNTCGLCINNTECHHVNGSCLQGCGPGYQGDKCTEECPSGKYGINCQHDCSSTCSMSISCNRTTGECIGGCQPGWKGTFCEQKCDGGMYGQNCLNTCGSCINNTQCHHINGNCLQGCGPGYKGDKCTEECPSGTYGNTCKHNCSITCNVPTNCEVTAGKCVGNCISGWKGFWCEQKCDGGTYGQDCGSKCGSCINDTQCHHVNGSCLQGCAPWYHGLRCNEDSLERPLVLANERDDKNNIFISTGVCLTIVILGTVLNILIWKRKRHQPMLNWVTLISTTLTMTSIITPKQTTANK</sequence>
<dbReference type="Gene3D" id="2.170.300.10">
    <property type="entry name" value="Tie2 ligand-binding domain superfamily"/>
    <property type="match status" value="1"/>
</dbReference>
<dbReference type="OrthoDB" id="6156466at2759"/>
<keyword evidence="2" id="KW-0472">Membrane</keyword>
<feature type="domain" description="EGF-like" evidence="4">
    <location>
        <begin position="422"/>
        <end position="457"/>
    </location>
</feature>
<dbReference type="InterPro" id="IPR009030">
    <property type="entry name" value="Growth_fac_rcpt_cys_sf"/>
</dbReference>
<keyword evidence="1" id="KW-0245">EGF-like domain</keyword>
<evidence type="ECO:0000259" key="4">
    <source>
        <dbReference type="SMART" id="SM00181"/>
    </source>
</evidence>
<organism evidence="5 6">
    <name type="scientific">Crassostrea virginica</name>
    <name type="common">Eastern oyster</name>
    <dbReference type="NCBI Taxonomy" id="6565"/>
    <lineage>
        <taxon>Eukaryota</taxon>
        <taxon>Metazoa</taxon>
        <taxon>Spiralia</taxon>
        <taxon>Lophotrochozoa</taxon>
        <taxon>Mollusca</taxon>
        <taxon>Bivalvia</taxon>
        <taxon>Autobranchia</taxon>
        <taxon>Pteriomorphia</taxon>
        <taxon>Ostreida</taxon>
        <taxon>Ostreoidea</taxon>
        <taxon>Ostreidae</taxon>
        <taxon>Crassostrea</taxon>
    </lineage>
</organism>
<dbReference type="SUPFAM" id="SSF57184">
    <property type="entry name" value="Growth factor receptor domain"/>
    <property type="match status" value="1"/>
</dbReference>
<feature type="signal peptide" evidence="3">
    <location>
        <begin position="1"/>
        <end position="20"/>
    </location>
</feature>
<proteinExistence type="predicted"/>
<feature type="transmembrane region" description="Helical" evidence="2">
    <location>
        <begin position="477"/>
        <end position="499"/>
    </location>
</feature>
<dbReference type="PANTHER" id="PTHR24043">
    <property type="entry name" value="SCAVENGER RECEPTOR CLASS F"/>
    <property type="match status" value="1"/>
</dbReference>
<evidence type="ECO:0000313" key="6">
    <source>
        <dbReference type="RefSeq" id="XP_022299960.1"/>
    </source>
</evidence>
<evidence type="ECO:0000256" key="3">
    <source>
        <dbReference type="SAM" id="SignalP"/>
    </source>
</evidence>
<dbReference type="RefSeq" id="XP_022299960.1">
    <property type="nucleotide sequence ID" value="XM_022444252.1"/>
</dbReference>
<evidence type="ECO:0000256" key="1">
    <source>
        <dbReference type="ARBA" id="ARBA00022536"/>
    </source>
</evidence>
<dbReference type="InterPro" id="IPR000742">
    <property type="entry name" value="EGF"/>
</dbReference>
<keyword evidence="5" id="KW-1185">Reference proteome</keyword>
<reference evidence="6" key="1">
    <citation type="submission" date="2025-08" db="UniProtKB">
        <authorList>
            <consortium name="RefSeq"/>
        </authorList>
    </citation>
    <scope>IDENTIFICATION</scope>
    <source>
        <tissue evidence="6">Whole sample</tissue>
    </source>
</reference>
<protein>
    <submittedName>
        <fullName evidence="6">Multiple epidermal growth factor-like domains protein 11 isoform X3</fullName>
    </submittedName>
</protein>
<dbReference type="GeneID" id="111108398"/>
<name>A0A8B8B964_CRAVI</name>
<feature type="domain" description="EGF-like" evidence="4">
    <location>
        <begin position="236"/>
        <end position="271"/>
    </location>
</feature>
<dbReference type="Proteomes" id="UP000694844">
    <property type="component" value="Chromosome 8"/>
</dbReference>
<dbReference type="AlphaFoldDB" id="A0A8B8B964"/>
<dbReference type="SUPFAM" id="SSF49785">
    <property type="entry name" value="Galactose-binding domain-like"/>
    <property type="match status" value="1"/>
</dbReference>
<dbReference type="GO" id="GO:0005044">
    <property type="term" value="F:scavenger receptor activity"/>
    <property type="evidence" value="ECO:0007669"/>
    <property type="project" value="InterPro"/>
</dbReference>
<feature type="domain" description="EGF-like" evidence="4">
    <location>
        <begin position="195"/>
        <end position="225"/>
    </location>
</feature>
<keyword evidence="2" id="KW-0812">Transmembrane</keyword>
<keyword evidence="2" id="KW-1133">Transmembrane helix</keyword>
<feature type="domain" description="EGF-like" evidence="4">
    <location>
        <begin position="329"/>
        <end position="364"/>
    </location>
</feature>
<dbReference type="PANTHER" id="PTHR24043:SF8">
    <property type="entry name" value="EGF-LIKE DOMAIN-CONTAINING PROTEIN"/>
    <property type="match status" value="1"/>
</dbReference>
<keyword evidence="3" id="KW-0732">Signal</keyword>
<dbReference type="Gene3D" id="2.60.120.260">
    <property type="entry name" value="Galactose-binding domain-like"/>
    <property type="match status" value="1"/>
</dbReference>
<evidence type="ECO:0000256" key="2">
    <source>
        <dbReference type="SAM" id="Phobius"/>
    </source>
</evidence>
<feature type="chain" id="PRO_5034204683" evidence="3">
    <location>
        <begin position="21"/>
        <end position="533"/>
    </location>
</feature>
<feature type="domain" description="EGF-like" evidence="4">
    <location>
        <begin position="282"/>
        <end position="318"/>
    </location>
</feature>
<dbReference type="InterPro" id="IPR008979">
    <property type="entry name" value="Galactose-bd-like_sf"/>
</dbReference>
<evidence type="ECO:0000313" key="5">
    <source>
        <dbReference type="Proteomes" id="UP000694844"/>
    </source>
</evidence>
<dbReference type="SMART" id="SM00181">
    <property type="entry name" value="EGF"/>
    <property type="match status" value="5"/>
</dbReference>